<feature type="region of interest" description="Disordered" evidence="7">
    <location>
        <begin position="342"/>
        <end position="381"/>
    </location>
</feature>
<dbReference type="PANTHER" id="PTHR46652">
    <property type="entry name" value="LEUCINE-RICH REPEAT AND IQ DOMAIN-CONTAINING PROTEIN 1-RELATED"/>
    <property type="match status" value="1"/>
</dbReference>
<evidence type="ECO:0000259" key="9">
    <source>
        <dbReference type="Pfam" id="PF12354"/>
    </source>
</evidence>
<dbReference type="GeneID" id="57075358"/>
<reference evidence="10 11" key="1">
    <citation type="journal article" date="2011" name="J. Bacteriol.">
        <title>Complete genome sequence of the animal pathogen Listeria ivanovii, which provides insights into host specificities and evolution of the genus Listeria.</title>
        <authorList>
            <person name="Buchrieser C."/>
            <person name="Rusniok C."/>
            <person name="Garrido P."/>
            <person name="Hain T."/>
            <person name="Scortti M."/>
            <person name="Lampidis R."/>
            <person name="Karst U."/>
            <person name="Chakraborty T."/>
            <person name="Cossart P."/>
            <person name="Kreft J."/>
            <person name="Vazquez-Boland J.A."/>
            <person name="Goebel W."/>
            <person name="Glaser P."/>
        </authorList>
    </citation>
    <scope>NUCLEOTIDE SEQUENCE [LARGE SCALE GENOMIC DNA]</scope>
    <source>
        <strain evidence="11">ATCC BAA-678 / PAM 55</strain>
    </source>
</reference>
<dbReference type="InterPro" id="IPR014755">
    <property type="entry name" value="Cu-Rt/internalin_Ig-like"/>
</dbReference>
<dbReference type="SUPFAM" id="SSF52058">
    <property type="entry name" value="L domain-like"/>
    <property type="match status" value="1"/>
</dbReference>
<dbReference type="PROSITE" id="PS51450">
    <property type="entry name" value="LRR"/>
    <property type="match status" value="6"/>
</dbReference>
<dbReference type="PANTHER" id="PTHR46652:SF3">
    <property type="entry name" value="LEUCINE-RICH REPEAT-CONTAINING PROTEIN 9"/>
    <property type="match status" value="1"/>
</dbReference>
<evidence type="ECO:0000256" key="3">
    <source>
        <dbReference type="ARBA" id="ARBA00022525"/>
    </source>
</evidence>
<keyword evidence="6" id="KW-0677">Repeat</keyword>
<organism evidence="10 11">
    <name type="scientific">Listeria ivanovii (strain ATCC BAA-678 / PAM 55)</name>
    <dbReference type="NCBI Taxonomy" id="881621"/>
    <lineage>
        <taxon>Bacteria</taxon>
        <taxon>Bacillati</taxon>
        <taxon>Bacillota</taxon>
        <taxon>Bacilli</taxon>
        <taxon>Bacillales</taxon>
        <taxon>Listeriaceae</taxon>
        <taxon>Listeria</taxon>
    </lineage>
</organism>
<feature type="domain" description="Internalin Ig-like inter-repeat region" evidence="8">
    <location>
        <begin position="265"/>
        <end position="320"/>
    </location>
</feature>
<name>G2ZAR9_LISIP</name>
<evidence type="ECO:0000256" key="5">
    <source>
        <dbReference type="ARBA" id="ARBA00022729"/>
    </source>
</evidence>
<evidence type="ECO:0000256" key="7">
    <source>
        <dbReference type="SAM" id="MobiDB-lite"/>
    </source>
</evidence>
<evidence type="ECO:0000313" key="11">
    <source>
        <dbReference type="Proteomes" id="UP000001286"/>
    </source>
</evidence>
<dbReference type="InterPro" id="IPR001611">
    <property type="entry name" value="Leu-rich_rpt"/>
</dbReference>
<protein>
    <submittedName>
        <fullName evidence="10">Putative internalin protein</fullName>
    </submittedName>
</protein>
<feature type="compositionally biased region" description="Polar residues" evidence="7">
    <location>
        <begin position="368"/>
        <end position="381"/>
    </location>
</feature>
<sequence>MAKKYWLKSILAILLVTAVIAFINVNHGTKVQAAGNSCITKPTPIEKIFPDPALAEIIRSCLGKPSVEETVYRNELASITEINGDKKDIKSIQGMQYLSNLSKLSLIDNEVSNIESLKGLTKLRCLSLDNNEISDIAPLAGLTKLDILELGHNKISEISSLAKLTNIRWLVLSDNEISDIKVLAKLKELEALNLNNNKVSDLSPLSNLIILNWLFLGGNQLYDISPLKGLYNLVELDLTNQASSNNPVYYQKRLVISNKVKGVNGKLVHPATISDDGIYTKSFLTWKMPNYKPEVNYTFKQDVKLGAAKTIFSGKVTQPLNKPEEINNIPVVSYGHKKIASEKMPAPKPSKPTRLKKGLSLSKRNSEKQLTSHPAKLTNGNNYNFRIDDRNAGAKKAKTFEPFHMPNIQYNGTYYVVNESAFQCNFYYPAGNMEIINGELSKLCTRLGSLSQEKWSKEQQKEFTPLYFYNNVWMLQGTETSCPTMFLLNDPYGRKGNRGQSVIQIQVNLTVQLNV</sequence>
<keyword evidence="5" id="KW-0732">Signal</keyword>
<dbReference type="InterPro" id="IPR012569">
    <property type="entry name" value="Inl_IR"/>
</dbReference>
<dbReference type="Pfam" id="PF08191">
    <property type="entry name" value="LRR_adjacent"/>
    <property type="match status" value="1"/>
</dbReference>
<dbReference type="AlphaFoldDB" id="G2ZAR9"/>
<dbReference type="InterPro" id="IPR014756">
    <property type="entry name" value="Ig_E-set"/>
</dbReference>
<dbReference type="InterPro" id="IPR050836">
    <property type="entry name" value="SDS22/Internalin_LRR"/>
</dbReference>
<evidence type="ECO:0000256" key="2">
    <source>
        <dbReference type="ARBA" id="ARBA00009432"/>
    </source>
</evidence>
<comment type="similarity">
    <text evidence="2">Belongs to the internalin family.</text>
</comment>
<evidence type="ECO:0000256" key="1">
    <source>
        <dbReference type="ARBA" id="ARBA00004613"/>
    </source>
</evidence>
<dbReference type="EMBL" id="FR687253">
    <property type="protein sequence ID" value="CBW84830.1"/>
    <property type="molecule type" value="Genomic_DNA"/>
</dbReference>
<evidence type="ECO:0000256" key="6">
    <source>
        <dbReference type="ARBA" id="ARBA00022737"/>
    </source>
</evidence>
<evidence type="ECO:0000259" key="8">
    <source>
        <dbReference type="Pfam" id="PF08191"/>
    </source>
</evidence>
<dbReference type="OrthoDB" id="6989522at2"/>
<evidence type="ECO:0000313" key="10">
    <source>
        <dbReference type="EMBL" id="CBW84830.1"/>
    </source>
</evidence>
<dbReference type="GO" id="GO:0005576">
    <property type="term" value="C:extracellular region"/>
    <property type="evidence" value="ECO:0007669"/>
    <property type="project" value="UniProtKB-SubCell"/>
</dbReference>
<dbReference type="SUPFAM" id="SSF81296">
    <property type="entry name" value="E set domains"/>
    <property type="match status" value="1"/>
</dbReference>
<dbReference type="KEGG" id="liv:LIV_0352"/>
<dbReference type="Pfam" id="PF12799">
    <property type="entry name" value="LRR_4"/>
    <property type="match status" value="2"/>
</dbReference>
<feature type="domain" description="Internalin N-terminal" evidence="9">
    <location>
        <begin position="37"/>
        <end position="76"/>
    </location>
</feature>
<dbReference type="InterPro" id="IPR032675">
    <property type="entry name" value="LRR_dom_sf"/>
</dbReference>
<proteinExistence type="inferred from homology"/>
<dbReference type="Proteomes" id="UP000001286">
    <property type="component" value="Chromosome"/>
</dbReference>
<dbReference type="eggNOG" id="COG4886">
    <property type="taxonomic scope" value="Bacteria"/>
</dbReference>
<dbReference type="Gene3D" id="2.60.40.1220">
    <property type="match status" value="1"/>
</dbReference>
<comment type="subcellular location">
    <subcellularLocation>
        <location evidence="1">Secreted</location>
    </subcellularLocation>
</comment>
<dbReference type="SMART" id="SM00365">
    <property type="entry name" value="LRR_SD22"/>
    <property type="match status" value="5"/>
</dbReference>
<keyword evidence="3" id="KW-0964">Secreted</keyword>
<dbReference type="InterPro" id="IPR025875">
    <property type="entry name" value="Leu-rich_rpt_4"/>
</dbReference>
<dbReference type="RefSeq" id="WP_014091883.1">
    <property type="nucleotide sequence ID" value="NC_016011.1"/>
</dbReference>
<dbReference type="HOGENOM" id="CLU_528741_0_0_9"/>
<dbReference type="InterPro" id="IPR003591">
    <property type="entry name" value="Leu-rich_rpt_typical-subtyp"/>
</dbReference>
<dbReference type="InterPro" id="IPR024634">
    <property type="entry name" value="Internalin_N"/>
</dbReference>
<dbReference type="Pfam" id="PF12354">
    <property type="entry name" value="Internalin_N"/>
    <property type="match status" value="1"/>
</dbReference>
<keyword evidence="4" id="KW-0433">Leucine-rich repeat</keyword>
<dbReference type="SMART" id="SM00369">
    <property type="entry name" value="LRR_TYP"/>
    <property type="match status" value="5"/>
</dbReference>
<dbReference type="Gene3D" id="3.80.10.10">
    <property type="entry name" value="Ribonuclease Inhibitor"/>
    <property type="match status" value="1"/>
</dbReference>
<accession>G2ZAR9</accession>
<gene>
    <name evidence="10" type="ordered locus">LIV_0352</name>
</gene>
<evidence type="ECO:0000256" key="4">
    <source>
        <dbReference type="ARBA" id="ARBA00022614"/>
    </source>
</evidence>